<dbReference type="Proteomes" id="UP000887566">
    <property type="component" value="Unplaced"/>
</dbReference>
<evidence type="ECO:0000313" key="1">
    <source>
        <dbReference type="Proteomes" id="UP000887566"/>
    </source>
</evidence>
<reference evidence="2" key="1">
    <citation type="submission" date="2022-11" db="UniProtKB">
        <authorList>
            <consortium name="WormBaseParasite"/>
        </authorList>
    </citation>
    <scope>IDENTIFICATION</scope>
</reference>
<proteinExistence type="predicted"/>
<name>A0A914VP93_9BILA</name>
<evidence type="ECO:0000313" key="2">
    <source>
        <dbReference type="WBParaSite" id="PSAMB.scaffold221size64352.g3400.t1"/>
    </source>
</evidence>
<protein>
    <submittedName>
        <fullName evidence="2">Uncharacterized protein</fullName>
    </submittedName>
</protein>
<sequence>MVGTRELWDEKFGVDCNRTKLIRNNIVRIGKERQGELPFEEDGITNSPPALWWPLISASELRDQHHPIGQKNYTAPTLLHHHSVPHKRRVQPGQIVDIHEQIVCNGTHRHTPSLN</sequence>
<accession>A0A914VP93</accession>
<dbReference type="WBParaSite" id="PSAMB.scaffold221size64352.g3400.t1">
    <property type="protein sequence ID" value="PSAMB.scaffold221size64352.g3400.t1"/>
    <property type="gene ID" value="PSAMB.scaffold221size64352.g3400"/>
</dbReference>
<keyword evidence="1" id="KW-1185">Reference proteome</keyword>
<dbReference type="AlphaFoldDB" id="A0A914VP93"/>
<organism evidence="1 2">
    <name type="scientific">Plectus sambesii</name>
    <dbReference type="NCBI Taxonomy" id="2011161"/>
    <lineage>
        <taxon>Eukaryota</taxon>
        <taxon>Metazoa</taxon>
        <taxon>Ecdysozoa</taxon>
        <taxon>Nematoda</taxon>
        <taxon>Chromadorea</taxon>
        <taxon>Plectida</taxon>
        <taxon>Plectina</taxon>
        <taxon>Plectoidea</taxon>
        <taxon>Plectidae</taxon>
        <taxon>Plectus</taxon>
    </lineage>
</organism>